<evidence type="ECO:0000256" key="19">
    <source>
        <dbReference type="ARBA" id="ARBA00048679"/>
    </source>
</evidence>
<evidence type="ECO:0000259" key="24">
    <source>
        <dbReference type="SMART" id="SM00090"/>
    </source>
</evidence>
<feature type="region of interest" description="Disordered" evidence="23">
    <location>
        <begin position="520"/>
        <end position="545"/>
    </location>
</feature>
<proteinExistence type="inferred from homology"/>
<evidence type="ECO:0000256" key="8">
    <source>
        <dbReference type="ARBA" id="ARBA00022553"/>
    </source>
</evidence>
<evidence type="ECO:0000313" key="25">
    <source>
        <dbReference type="EMBL" id="ELU05813.1"/>
    </source>
</evidence>
<dbReference type="GO" id="GO:0051607">
    <property type="term" value="P:defense response to virus"/>
    <property type="evidence" value="ECO:0007669"/>
    <property type="project" value="UniProtKB-KW"/>
</dbReference>
<comment type="subcellular location">
    <subcellularLocation>
        <location evidence="2">Cytoplasm</location>
    </subcellularLocation>
</comment>
<comment type="cofactor">
    <cofactor evidence="1 22">
        <name>Mg(2+)</name>
        <dbReference type="ChEBI" id="CHEBI:18420"/>
    </cofactor>
</comment>
<keyword evidence="17" id="KW-0051">Antiviral defense</keyword>
<evidence type="ECO:0000256" key="22">
    <source>
        <dbReference type="PIRNR" id="PIRNR038146"/>
    </source>
</evidence>
<comment type="subunit">
    <text evidence="20">Interacts with CASP10. Interacts with IRF3; RIOK3 probably mediates the interaction of TBK1 with IRF3. Associated with 40S pre-ribosomal particles.</text>
</comment>
<evidence type="ECO:0000256" key="12">
    <source>
        <dbReference type="ARBA" id="ARBA00022741"/>
    </source>
</evidence>
<evidence type="ECO:0000256" key="2">
    <source>
        <dbReference type="ARBA" id="ARBA00004496"/>
    </source>
</evidence>
<comment type="catalytic activity">
    <reaction evidence="19 22">
        <text>L-seryl-[protein] + ATP = O-phospho-L-seryl-[protein] + ADP + H(+)</text>
        <dbReference type="Rhea" id="RHEA:17989"/>
        <dbReference type="Rhea" id="RHEA-COMP:9863"/>
        <dbReference type="Rhea" id="RHEA-COMP:11604"/>
        <dbReference type="ChEBI" id="CHEBI:15378"/>
        <dbReference type="ChEBI" id="CHEBI:29999"/>
        <dbReference type="ChEBI" id="CHEBI:30616"/>
        <dbReference type="ChEBI" id="CHEBI:83421"/>
        <dbReference type="ChEBI" id="CHEBI:456216"/>
        <dbReference type="EC" id="2.7.11.1"/>
    </reaction>
</comment>
<evidence type="ECO:0000256" key="7">
    <source>
        <dbReference type="ARBA" id="ARBA00022527"/>
    </source>
</evidence>
<dbReference type="HOGENOM" id="CLU_018693_5_0_1"/>
<feature type="compositionally biased region" description="Acidic residues" evidence="23">
    <location>
        <begin position="520"/>
        <end position="542"/>
    </location>
</feature>
<dbReference type="Proteomes" id="UP000014760">
    <property type="component" value="Unassembled WGS sequence"/>
</dbReference>
<accession>R7UI82</accession>
<dbReference type="GO" id="GO:0045087">
    <property type="term" value="P:innate immune response"/>
    <property type="evidence" value="ECO:0007669"/>
    <property type="project" value="UniProtKB-KW"/>
</dbReference>
<dbReference type="InterPro" id="IPR011009">
    <property type="entry name" value="Kinase-like_dom_sf"/>
</dbReference>
<dbReference type="InterPro" id="IPR018934">
    <property type="entry name" value="RIO_dom"/>
</dbReference>
<dbReference type="InterPro" id="IPR018935">
    <property type="entry name" value="RIO_kinase_CS"/>
</dbReference>
<dbReference type="Gene3D" id="3.30.200.20">
    <property type="entry name" value="Phosphorylase Kinase, domain 1"/>
    <property type="match status" value="1"/>
</dbReference>
<dbReference type="FunFam" id="3.30.200.20:FF:000200">
    <property type="entry name" value="Serine/threonine-protein kinase RIO3"/>
    <property type="match status" value="1"/>
</dbReference>
<name>R7UI82_CAPTE</name>
<dbReference type="PANTHER" id="PTHR45723">
    <property type="entry name" value="SERINE/THREONINE-PROTEIN KINASE RIO1"/>
    <property type="match status" value="1"/>
</dbReference>
<evidence type="ECO:0000256" key="10">
    <source>
        <dbReference type="ARBA" id="ARBA00022679"/>
    </source>
</evidence>
<dbReference type="EMBL" id="KB301197">
    <property type="protein sequence ID" value="ELU05813.1"/>
    <property type="molecule type" value="Genomic_DNA"/>
</dbReference>
<evidence type="ECO:0000256" key="23">
    <source>
        <dbReference type="SAM" id="MobiDB-lite"/>
    </source>
</evidence>
<dbReference type="SMART" id="SM00090">
    <property type="entry name" value="RIO"/>
    <property type="match status" value="1"/>
</dbReference>
<dbReference type="GO" id="GO:0005524">
    <property type="term" value="F:ATP binding"/>
    <property type="evidence" value="ECO:0007669"/>
    <property type="project" value="UniProtKB-UniRule"/>
</dbReference>
<dbReference type="GO" id="GO:0042254">
    <property type="term" value="P:ribosome biogenesis"/>
    <property type="evidence" value="ECO:0007669"/>
    <property type="project" value="UniProtKB-KW"/>
</dbReference>
<evidence type="ECO:0000256" key="17">
    <source>
        <dbReference type="ARBA" id="ARBA00023118"/>
    </source>
</evidence>
<dbReference type="GO" id="GO:0046872">
    <property type="term" value="F:metal ion binding"/>
    <property type="evidence" value="ECO:0007669"/>
    <property type="project" value="UniProtKB-UniRule"/>
</dbReference>
<dbReference type="STRING" id="283909.R7UI82"/>
<dbReference type="PIRSF" id="PIRSF038146">
    <property type="entry name" value="Ser/Thr_PK_RIO3"/>
    <property type="match status" value="1"/>
</dbReference>
<dbReference type="AlphaFoldDB" id="R7UI82"/>
<comment type="similarity">
    <text evidence="3 22">Belongs to the protein kinase superfamily. RIO-type Ser/Thr kinase family.</text>
</comment>
<keyword evidence="5" id="KW-0963">Cytoplasm</keyword>
<dbReference type="PROSITE" id="PS01245">
    <property type="entry name" value="RIO1"/>
    <property type="match status" value="1"/>
</dbReference>
<dbReference type="EMBL" id="AMQN01007692">
    <property type="status" value="NOT_ANNOTATED_CDS"/>
    <property type="molecule type" value="Genomic_DNA"/>
</dbReference>
<evidence type="ECO:0000256" key="21">
    <source>
        <dbReference type="ARBA" id="ARBA00068351"/>
    </source>
</evidence>
<evidence type="ECO:0000256" key="9">
    <source>
        <dbReference type="ARBA" id="ARBA00022588"/>
    </source>
</evidence>
<protein>
    <recommendedName>
        <fullName evidence="21 22">Serine/threonine-protein kinase RIO3</fullName>
        <ecNumber evidence="4 22">2.7.11.1</ecNumber>
    </recommendedName>
</protein>
<dbReference type="FunCoup" id="R7UI82">
    <property type="interactions" value="919"/>
</dbReference>
<evidence type="ECO:0000256" key="4">
    <source>
        <dbReference type="ARBA" id="ARBA00012513"/>
    </source>
</evidence>
<dbReference type="EC" id="2.7.11.1" evidence="4 22"/>
<evidence type="ECO:0000256" key="11">
    <source>
        <dbReference type="ARBA" id="ARBA00022723"/>
    </source>
</evidence>
<evidence type="ECO:0000256" key="1">
    <source>
        <dbReference type="ARBA" id="ARBA00001946"/>
    </source>
</evidence>
<keyword evidence="10 22" id="KW-0808">Transferase</keyword>
<dbReference type="InterPro" id="IPR017406">
    <property type="entry name" value="Ser/Thr_kinase_Rio3"/>
</dbReference>
<reference evidence="27" key="1">
    <citation type="submission" date="2012-12" db="EMBL/GenBank/DDBJ databases">
        <authorList>
            <person name="Hellsten U."/>
            <person name="Grimwood J."/>
            <person name="Chapman J.A."/>
            <person name="Shapiro H."/>
            <person name="Aerts A."/>
            <person name="Otillar R.P."/>
            <person name="Terry A.Y."/>
            <person name="Boore J.L."/>
            <person name="Simakov O."/>
            <person name="Marletaz F."/>
            <person name="Cho S.-J."/>
            <person name="Edsinger-Gonzales E."/>
            <person name="Havlak P."/>
            <person name="Kuo D.-H."/>
            <person name="Larsson T."/>
            <person name="Lv J."/>
            <person name="Arendt D."/>
            <person name="Savage R."/>
            <person name="Osoegawa K."/>
            <person name="de Jong P."/>
            <person name="Lindberg D.R."/>
            <person name="Seaver E.C."/>
            <person name="Weisblat D.A."/>
            <person name="Putnam N.H."/>
            <person name="Grigoriev I.V."/>
            <person name="Rokhsar D.S."/>
        </authorList>
    </citation>
    <scope>NUCLEOTIDE SEQUENCE</scope>
    <source>
        <strain evidence="27">I ESC-2004</strain>
    </source>
</reference>
<evidence type="ECO:0000256" key="3">
    <source>
        <dbReference type="ARBA" id="ARBA00009196"/>
    </source>
</evidence>
<evidence type="ECO:0000256" key="20">
    <source>
        <dbReference type="ARBA" id="ARBA00064322"/>
    </source>
</evidence>
<dbReference type="CDD" id="cd05146">
    <property type="entry name" value="RIO3_euk"/>
    <property type="match status" value="1"/>
</dbReference>
<sequence>MSSQTMAAPVWGKISTPSVVPSLGDVMSEELAHQLACEEGTMSPLADSAAAAAAESVEDKAEASDLLLAQMLQHEFDRENDLMLKKEEDKLNGTSNGLKIITLSGIFGDSFSLLVRLSYQKYRSVHPALQDEEDEEEEEELLEDDFIARRQQPQISKNGASGKGKNMTSKHDANICGRRNTAKMDDQFPLEFDVGDSSKVKDMRLSNQVYSQLKQHAQSETKRSHRVYEKKDHATAGMVVDQKTRLLLYKMLNMGLLDQVNGVISSGKESVVYHARGGQAQNVLMPPEVAIKVFKTTLSEFKNRCQYVKGDVRFFKDQFKKQNPRKIMRIWAEKESVNLKRMSNYGIPCPRPLLLKRHVLVLEFLGKDQKAAPKLKDAELSTAEWQLAYEQVVQDMTCMYQNARLVHGDLSEYNLLWHNERVYFIDVAQTVDIMHPHSMQFLLRDCHNICEFFSKRDVSTMTHYELFNLVTGKNFSGQGEVFLSQVEEYEKSSDFSEQATSKTDYPFNFFFDLAQKQLDEDVGKEEEGEVEEEEEEEEEDSDLVSWEVIPGAADVKSDSSVEDFVKIDTI</sequence>
<reference evidence="26" key="3">
    <citation type="submission" date="2015-06" db="UniProtKB">
        <authorList>
            <consortium name="EnsemblMetazoa"/>
        </authorList>
    </citation>
    <scope>IDENTIFICATION</scope>
</reference>
<evidence type="ECO:0000313" key="27">
    <source>
        <dbReference type="Proteomes" id="UP000014760"/>
    </source>
</evidence>
<organism evidence="25">
    <name type="scientific">Capitella teleta</name>
    <name type="common">Polychaete worm</name>
    <dbReference type="NCBI Taxonomy" id="283909"/>
    <lineage>
        <taxon>Eukaryota</taxon>
        <taxon>Metazoa</taxon>
        <taxon>Spiralia</taxon>
        <taxon>Lophotrochozoa</taxon>
        <taxon>Annelida</taxon>
        <taxon>Polychaeta</taxon>
        <taxon>Sedentaria</taxon>
        <taxon>Scolecida</taxon>
        <taxon>Capitellidae</taxon>
        <taxon>Capitella</taxon>
    </lineage>
</organism>
<keyword evidence="13 22" id="KW-0418">Kinase</keyword>
<keyword evidence="27" id="KW-1185">Reference proteome</keyword>
<feature type="domain" description="RIO kinase" evidence="24">
    <location>
        <begin position="229"/>
        <end position="472"/>
    </location>
</feature>
<keyword evidence="16" id="KW-0391">Immunity</keyword>
<evidence type="ECO:0000256" key="15">
    <source>
        <dbReference type="ARBA" id="ARBA00022842"/>
    </source>
</evidence>
<keyword evidence="6" id="KW-0690">Ribosome biogenesis</keyword>
<dbReference type="EnsemblMetazoa" id="CapteT219307">
    <property type="protein sequence ID" value="CapteP219307"/>
    <property type="gene ID" value="CapteG219307"/>
</dbReference>
<dbReference type="SUPFAM" id="SSF56112">
    <property type="entry name" value="Protein kinase-like (PK-like)"/>
    <property type="match status" value="1"/>
</dbReference>
<dbReference type="GO" id="GO:0005737">
    <property type="term" value="C:cytoplasm"/>
    <property type="evidence" value="ECO:0007669"/>
    <property type="project" value="UniProtKB-SubCell"/>
</dbReference>
<keyword evidence="8" id="KW-0597">Phosphoprotein</keyword>
<dbReference type="OrthoDB" id="205248at2759"/>
<dbReference type="GO" id="GO:0004674">
    <property type="term" value="F:protein serine/threonine kinase activity"/>
    <property type="evidence" value="ECO:0007669"/>
    <property type="project" value="UniProtKB-UniRule"/>
</dbReference>
<keyword evidence="15 22" id="KW-0460">Magnesium</keyword>
<keyword evidence="7 22" id="KW-0723">Serine/threonine-protein kinase</keyword>
<evidence type="ECO:0000313" key="26">
    <source>
        <dbReference type="EnsemblMetazoa" id="CapteP219307"/>
    </source>
</evidence>
<keyword evidence="12 22" id="KW-0547">Nucleotide-binding</keyword>
<dbReference type="OMA" id="SKCPWGA"/>
<keyword evidence="11 22" id="KW-0479">Metal-binding</keyword>
<evidence type="ECO:0000256" key="14">
    <source>
        <dbReference type="ARBA" id="ARBA00022840"/>
    </source>
</evidence>
<comment type="catalytic activity">
    <reaction evidence="18 22">
        <text>L-threonyl-[protein] + ATP = O-phospho-L-threonyl-[protein] + ADP + H(+)</text>
        <dbReference type="Rhea" id="RHEA:46608"/>
        <dbReference type="Rhea" id="RHEA-COMP:11060"/>
        <dbReference type="Rhea" id="RHEA-COMP:11605"/>
        <dbReference type="ChEBI" id="CHEBI:15378"/>
        <dbReference type="ChEBI" id="CHEBI:30013"/>
        <dbReference type="ChEBI" id="CHEBI:30616"/>
        <dbReference type="ChEBI" id="CHEBI:61977"/>
        <dbReference type="ChEBI" id="CHEBI:456216"/>
        <dbReference type="EC" id="2.7.11.1"/>
    </reaction>
</comment>
<dbReference type="InterPro" id="IPR000687">
    <property type="entry name" value="RIO_kinase"/>
</dbReference>
<dbReference type="Gene3D" id="1.10.510.10">
    <property type="entry name" value="Transferase(Phosphotransferase) domain 1"/>
    <property type="match status" value="1"/>
</dbReference>
<evidence type="ECO:0000256" key="13">
    <source>
        <dbReference type="ARBA" id="ARBA00022777"/>
    </source>
</evidence>
<reference evidence="25 27" key="2">
    <citation type="journal article" date="2013" name="Nature">
        <title>Insights into bilaterian evolution from three spiralian genomes.</title>
        <authorList>
            <person name="Simakov O."/>
            <person name="Marletaz F."/>
            <person name="Cho S.J."/>
            <person name="Edsinger-Gonzales E."/>
            <person name="Havlak P."/>
            <person name="Hellsten U."/>
            <person name="Kuo D.H."/>
            <person name="Larsson T."/>
            <person name="Lv J."/>
            <person name="Arendt D."/>
            <person name="Savage R."/>
            <person name="Osoegawa K."/>
            <person name="de Jong P."/>
            <person name="Grimwood J."/>
            <person name="Chapman J.A."/>
            <person name="Shapiro H."/>
            <person name="Aerts A."/>
            <person name="Otillar R.P."/>
            <person name="Terry A.Y."/>
            <person name="Boore J.L."/>
            <person name="Grigoriev I.V."/>
            <person name="Lindberg D.R."/>
            <person name="Seaver E.C."/>
            <person name="Weisblat D.A."/>
            <person name="Putnam N.H."/>
            <person name="Rokhsar D.S."/>
        </authorList>
    </citation>
    <scope>NUCLEOTIDE SEQUENCE</scope>
    <source>
        <strain evidence="25 27">I ESC-2004</strain>
    </source>
</reference>
<gene>
    <name evidence="25" type="ORF">CAPTEDRAFT_219307</name>
</gene>
<evidence type="ECO:0000256" key="16">
    <source>
        <dbReference type="ARBA" id="ARBA00022859"/>
    </source>
</evidence>
<evidence type="ECO:0000256" key="6">
    <source>
        <dbReference type="ARBA" id="ARBA00022517"/>
    </source>
</evidence>
<dbReference type="Pfam" id="PF01163">
    <property type="entry name" value="RIO1"/>
    <property type="match status" value="1"/>
</dbReference>
<evidence type="ECO:0000256" key="5">
    <source>
        <dbReference type="ARBA" id="ARBA00022490"/>
    </source>
</evidence>
<keyword evidence="14" id="KW-0067">ATP-binding</keyword>
<dbReference type="InterPro" id="IPR051272">
    <property type="entry name" value="RIO-type_Ser/Thr_kinase"/>
</dbReference>
<evidence type="ECO:0000256" key="18">
    <source>
        <dbReference type="ARBA" id="ARBA00047899"/>
    </source>
</evidence>
<keyword evidence="9" id="KW-0399">Innate immunity</keyword>